<evidence type="ECO:0000256" key="1">
    <source>
        <dbReference type="SAM" id="MobiDB-lite"/>
    </source>
</evidence>
<organism evidence="3 4">
    <name type="scientific">Arctia plantaginis</name>
    <name type="common">Wood tiger moth</name>
    <name type="synonym">Phalaena plantaginis</name>
    <dbReference type="NCBI Taxonomy" id="874455"/>
    <lineage>
        <taxon>Eukaryota</taxon>
        <taxon>Metazoa</taxon>
        <taxon>Ecdysozoa</taxon>
        <taxon>Arthropoda</taxon>
        <taxon>Hexapoda</taxon>
        <taxon>Insecta</taxon>
        <taxon>Pterygota</taxon>
        <taxon>Neoptera</taxon>
        <taxon>Endopterygota</taxon>
        <taxon>Lepidoptera</taxon>
        <taxon>Glossata</taxon>
        <taxon>Ditrysia</taxon>
        <taxon>Noctuoidea</taxon>
        <taxon>Erebidae</taxon>
        <taxon>Arctiinae</taxon>
        <taxon>Arctia</taxon>
    </lineage>
</organism>
<proteinExistence type="predicted"/>
<evidence type="ECO:0000313" key="3">
    <source>
        <dbReference type="EMBL" id="CAB3228171.1"/>
    </source>
</evidence>
<feature type="compositionally biased region" description="Basic residues" evidence="1">
    <location>
        <begin position="305"/>
        <end position="314"/>
    </location>
</feature>
<evidence type="ECO:0000256" key="2">
    <source>
        <dbReference type="SAM" id="SignalP"/>
    </source>
</evidence>
<evidence type="ECO:0000313" key="4">
    <source>
        <dbReference type="Proteomes" id="UP000494256"/>
    </source>
</evidence>
<accession>A0A8S0Z6B8</accession>
<keyword evidence="2" id="KW-0732">Signal</keyword>
<reference evidence="3 4" key="1">
    <citation type="submission" date="2020-04" db="EMBL/GenBank/DDBJ databases">
        <authorList>
            <person name="Wallbank WR R."/>
            <person name="Pardo Diaz C."/>
            <person name="Kozak K."/>
            <person name="Martin S."/>
            <person name="Jiggins C."/>
            <person name="Moest M."/>
            <person name="Warren A I."/>
            <person name="Byers J.R.P. K."/>
            <person name="Montejo-Kovacevich G."/>
            <person name="Yen C E."/>
        </authorList>
    </citation>
    <scope>NUCLEOTIDE SEQUENCE [LARGE SCALE GENOMIC DNA]</scope>
</reference>
<feature type="chain" id="PRO_5035861500" evidence="2">
    <location>
        <begin position="17"/>
        <end position="367"/>
    </location>
</feature>
<protein>
    <submittedName>
        <fullName evidence="3">Uncharacterized protein</fullName>
    </submittedName>
</protein>
<name>A0A8S0Z6B8_ARCPL</name>
<comment type="caution">
    <text evidence="3">The sequence shown here is derived from an EMBL/GenBank/DDBJ whole genome shotgun (WGS) entry which is preliminary data.</text>
</comment>
<dbReference type="OrthoDB" id="10436014at2759"/>
<feature type="signal peptide" evidence="2">
    <location>
        <begin position="1"/>
        <end position="16"/>
    </location>
</feature>
<dbReference type="EMBL" id="CADEBD010000282">
    <property type="protein sequence ID" value="CAB3228171.1"/>
    <property type="molecule type" value="Genomic_DNA"/>
</dbReference>
<sequence length="367" mass="40807">MKAFFCVALLAAVALAAPEGKRDKRGYLSSGYLSSGWLDSDLSAYSLDRGLSSYSLDGPIISHSIISKPTIVHEPAVINQPTIISVKKVVDVPKVISVKKIVSVPRVVSVPQVNSHISSYEPAISSGWCSIRCSLAATVAAGASEAEELAMPWRMRVQYIARHSPRTTCMCFAVLGPMIRRHTGYGVYANEHPRPYRQVVYAAIPLHGPMKVLHVLTARPLSYERTYESSVEHPIYVRAPYRDNDYAPSAHNEYEYTAPAYDERPAYLESYHYGSHQFAAPTASASDDDVKIIYARPNPRGGFTYRRRPSKAGPKRTPAVSTEAPVVIRVHRKKRANKRQQELLVERLHNNLEVARGNQADPSTMEF</sequence>
<gene>
    <name evidence="3" type="ORF">APLA_LOCUS3402</name>
</gene>
<dbReference type="AlphaFoldDB" id="A0A8S0Z6B8"/>
<feature type="region of interest" description="Disordered" evidence="1">
    <location>
        <begin position="303"/>
        <end position="322"/>
    </location>
</feature>
<dbReference type="Proteomes" id="UP000494256">
    <property type="component" value="Unassembled WGS sequence"/>
</dbReference>